<keyword evidence="2" id="KW-1185">Reference proteome</keyword>
<reference evidence="1" key="1">
    <citation type="journal article" date="2021" name="New Phytol.">
        <title>Evolutionary innovations through gain and loss of genes in the ectomycorrhizal Boletales.</title>
        <authorList>
            <person name="Wu G."/>
            <person name="Miyauchi S."/>
            <person name="Morin E."/>
            <person name="Kuo A."/>
            <person name="Drula E."/>
            <person name="Varga T."/>
            <person name="Kohler A."/>
            <person name="Feng B."/>
            <person name="Cao Y."/>
            <person name="Lipzen A."/>
            <person name="Daum C."/>
            <person name="Hundley H."/>
            <person name="Pangilinan J."/>
            <person name="Johnson J."/>
            <person name="Barry K."/>
            <person name="LaButti K."/>
            <person name="Ng V."/>
            <person name="Ahrendt S."/>
            <person name="Min B."/>
            <person name="Choi I.G."/>
            <person name="Park H."/>
            <person name="Plett J.M."/>
            <person name="Magnuson J."/>
            <person name="Spatafora J.W."/>
            <person name="Nagy L.G."/>
            <person name="Henrissat B."/>
            <person name="Grigoriev I.V."/>
            <person name="Yang Z.L."/>
            <person name="Xu J."/>
            <person name="Martin F.M."/>
        </authorList>
    </citation>
    <scope>NUCLEOTIDE SEQUENCE</scope>
    <source>
        <strain evidence="1">KUC20120723A-06</strain>
    </source>
</reference>
<evidence type="ECO:0000313" key="2">
    <source>
        <dbReference type="Proteomes" id="UP000790709"/>
    </source>
</evidence>
<gene>
    <name evidence="1" type="ORF">BV22DRAFT_1005747</name>
</gene>
<dbReference type="EMBL" id="MU266358">
    <property type="protein sequence ID" value="KAH7927993.1"/>
    <property type="molecule type" value="Genomic_DNA"/>
</dbReference>
<organism evidence="1 2">
    <name type="scientific">Leucogyrophana mollusca</name>
    <dbReference type="NCBI Taxonomy" id="85980"/>
    <lineage>
        <taxon>Eukaryota</taxon>
        <taxon>Fungi</taxon>
        <taxon>Dikarya</taxon>
        <taxon>Basidiomycota</taxon>
        <taxon>Agaricomycotina</taxon>
        <taxon>Agaricomycetes</taxon>
        <taxon>Agaricomycetidae</taxon>
        <taxon>Boletales</taxon>
        <taxon>Boletales incertae sedis</taxon>
        <taxon>Leucogyrophana</taxon>
    </lineage>
</organism>
<proteinExistence type="predicted"/>
<dbReference type="Proteomes" id="UP000790709">
    <property type="component" value="Unassembled WGS sequence"/>
</dbReference>
<evidence type="ECO:0000313" key="1">
    <source>
        <dbReference type="EMBL" id="KAH7927993.1"/>
    </source>
</evidence>
<comment type="caution">
    <text evidence="1">The sequence shown here is derived from an EMBL/GenBank/DDBJ whole genome shotgun (WGS) entry which is preliminary data.</text>
</comment>
<feature type="non-terminal residue" evidence="1">
    <location>
        <position position="1"/>
    </location>
</feature>
<accession>A0ACB8BRV7</accession>
<sequence length="135" mass="15130">AGAAIAILGSIARIWAIRTLGRHFTFELSIKKDHKLVTDGPYSFVRHPSYTAGMLGSVGLMILHASPGSFVRACGWLESWVGKTLVASWVAPFIIVFALIFARSRSEDGILRAHFGEEWDRYAERTRYRLFPGLY</sequence>
<name>A0ACB8BRV7_9AGAM</name>
<protein>
    <submittedName>
        <fullName evidence="1">ICMT-domain-containing protein</fullName>
    </submittedName>
</protein>